<reference evidence="1" key="5">
    <citation type="journal article" date="2021" name="G3 (Bethesda)">
        <title>Aegilops tauschii genome assembly Aet v5.0 features greater sequence contiguity and improved annotation.</title>
        <authorList>
            <person name="Wang L."/>
            <person name="Zhu T."/>
            <person name="Rodriguez J.C."/>
            <person name="Deal K.R."/>
            <person name="Dubcovsky J."/>
            <person name="McGuire P.E."/>
            <person name="Lux T."/>
            <person name="Spannagl M."/>
            <person name="Mayer K.F.X."/>
            <person name="Baldrich P."/>
            <person name="Meyers B.C."/>
            <person name="Huo N."/>
            <person name="Gu Y.Q."/>
            <person name="Zhou H."/>
            <person name="Devos K.M."/>
            <person name="Bennetzen J.L."/>
            <person name="Unver T."/>
            <person name="Budak H."/>
            <person name="Gulick P.J."/>
            <person name="Galiba G."/>
            <person name="Kalapos B."/>
            <person name="Nelson D.R."/>
            <person name="Li P."/>
            <person name="You F.M."/>
            <person name="Luo M.C."/>
            <person name="Dvorak J."/>
        </authorList>
    </citation>
    <scope>NUCLEOTIDE SEQUENCE [LARGE SCALE GENOMIC DNA]</scope>
    <source>
        <strain evidence="1">cv. AL8/78</strain>
    </source>
</reference>
<dbReference type="EnsemblPlants" id="AET2Gv21198200.16">
    <property type="protein sequence ID" value="AET2Gv21198200.16"/>
    <property type="gene ID" value="AET2Gv21198200"/>
</dbReference>
<keyword evidence="2" id="KW-1185">Reference proteome</keyword>
<proteinExistence type="predicted"/>
<name>A0A453DDP1_AEGTS</name>
<dbReference type="AlphaFoldDB" id="A0A453DDP1"/>
<evidence type="ECO:0000313" key="1">
    <source>
        <dbReference type="EnsemblPlants" id="AET2Gv21198200.16"/>
    </source>
</evidence>
<evidence type="ECO:0000313" key="2">
    <source>
        <dbReference type="Proteomes" id="UP000015105"/>
    </source>
</evidence>
<organism evidence="1 2">
    <name type="scientific">Aegilops tauschii subsp. strangulata</name>
    <name type="common">Goatgrass</name>
    <dbReference type="NCBI Taxonomy" id="200361"/>
    <lineage>
        <taxon>Eukaryota</taxon>
        <taxon>Viridiplantae</taxon>
        <taxon>Streptophyta</taxon>
        <taxon>Embryophyta</taxon>
        <taxon>Tracheophyta</taxon>
        <taxon>Spermatophyta</taxon>
        <taxon>Magnoliopsida</taxon>
        <taxon>Liliopsida</taxon>
        <taxon>Poales</taxon>
        <taxon>Poaceae</taxon>
        <taxon>BOP clade</taxon>
        <taxon>Pooideae</taxon>
        <taxon>Triticodae</taxon>
        <taxon>Triticeae</taxon>
        <taxon>Triticinae</taxon>
        <taxon>Aegilops</taxon>
    </lineage>
</organism>
<reference evidence="2" key="2">
    <citation type="journal article" date="2017" name="Nat. Plants">
        <title>The Aegilops tauschii genome reveals multiple impacts of transposons.</title>
        <authorList>
            <person name="Zhao G."/>
            <person name="Zou C."/>
            <person name="Li K."/>
            <person name="Wang K."/>
            <person name="Li T."/>
            <person name="Gao L."/>
            <person name="Zhang X."/>
            <person name="Wang H."/>
            <person name="Yang Z."/>
            <person name="Liu X."/>
            <person name="Jiang W."/>
            <person name="Mao L."/>
            <person name="Kong X."/>
            <person name="Jiao Y."/>
            <person name="Jia J."/>
        </authorList>
    </citation>
    <scope>NUCLEOTIDE SEQUENCE [LARGE SCALE GENOMIC DNA]</scope>
    <source>
        <strain evidence="2">cv. AL8/78</strain>
    </source>
</reference>
<accession>A0A453DDP1</accession>
<protein>
    <submittedName>
        <fullName evidence="1">Uncharacterized protein</fullName>
    </submittedName>
</protein>
<reference evidence="1" key="3">
    <citation type="journal article" date="2017" name="Nature">
        <title>Genome sequence of the progenitor of the wheat D genome Aegilops tauschii.</title>
        <authorList>
            <person name="Luo M.C."/>
            <person name="Gu Y.Q."/>
            <person name="Puiu D."/>
            <person name="Wang H."/>
            <person name="Twardziok S.O."/>
            <person name="Deal K.R."/>
            <person name="Huo N."/>
            <person name="Zhu T."/>
            <person name="Wang L."/>
            <person name="Wang Y."/>
            <person name="McGuire P.E."/>
            <person name="Liu S."/>
            <person name="Long H."/>
            <person name="Ramasamy R.K."/>
            <person name="Rodriguez J.C."/>
            <person name="Van S.L."/>
            <person name="Yuan L."/>
            <person name="Wang Z."/>
            <person name="Xia Z."/>
            <person name="Xiao L."/>
            <person name="Anderson O.D."/>
            <person name="Ouyang S."/>
            <person name="Liang Y."/>
            <person name="Zimin A.V."/>
            <person name="Pertea G."/>
            <person name="Qi P."/>
            <person name="Bennetzen J.L."/>
            <person name="Dai X."/>
            <person name="Dawson M.W."/>
            <person name="Muller H.G."/>
            <person name="Kugler K."/>
            <person name="Rivarola-Duarte L."/>
            <person name="Spannagl M."/>
            <person name="Mayer K.F.X."/>
            <person name="Lu F.H."/>
            <person name="Bevan M.W."/>
            <person name="Leroy P."/>
            <person name="Li P."/>
            <person name="You F.M."/>
            <person name="Sun Q."/>
            <person name="Liu Z."/>
            <person name="Lyons E."/>
            <person name="Wicker T."/>
            <person name="Salzberg S.L."/>
            <person name="Devos K.M."/>
            <person name="Dvorak J."/>
        </authorList>
    </citation>
    <scope>NUCLEOTIDE SEQUENCE [LARGE SCALE GENOMIC DNA]</scope>
    <source>
        <strain evidence="1">cv. AL8/78</strain>
    </source>
</reference>
<dbReference type="Gramene" id="AET2Gv21198200.16">
    <property type="protein sequence ID" value="AET2Gv21198200.16"/>
    <property type="gene ID" value="AET2Gv21198200"/>
</dbReference>
<dbReference type="Proteomes" id="UP000015105">
    <property type="component" value="Chromosome 2D"/>
</dbReference>
<reference evidence="1" key="4">
    <citation type="submission" date="2019-03" db="UniProtKB">
        <authorList>
            <consortium name="EnsemblPlants"/>
        </authorList>
    </citation>
    <scope>IDENTIFICATION</scope>
</reference>
<reference evidence="2" key="1">
    <citation type="journal article" date="2014" name="Science">
        <title>Ancient hybridizations among the ancestral genomes of bread wheat.</title>
        <authorList>
            <consortium name="International Wheat Genome Sequencing Consortium,"/>
            <person name="Marcussen T."/>
            <person name="Sandve S.R."/>
            <person name="Heier L."/>
            <person name="Spannagl M."/>
            <person name="Pfeifer M."/>
            <person name="Jakobsen K.S."/>
            <person name="Wulff B.B."/>
            <person name="Steuernagel B."/>
            <person name="Mayer K.F."/>
            <person name="Olsen O.A."/>
        </authorList>
    </citation>
    <scope>NUCLEOTIDE SEQUENCE [LARGE SCALE GENOMIC DNA]</scope>
    <source>
        <strain evidence="2">cv. AL8/78</strain>
    </source>
</reference>
<sequence>MVVTKGLTEAARASNVDQKYKHLVSHDQQL</sequence>